<keyword evidence="2" id="KW-1185">Reference proteome</keyword>
<evidence type="ECO:0000313" key="1">
    <source>
        <dbReference type="EMBL" id="GAS96765.1"/>
    </source>
</evidence>
<organism evidence="1 2">
    <name type="scientific">Mycolicibacterium canariasense</name>
    <name type="common">Mycobacterium canariasense</name>
    <dbReference type="NCBI Taxonomy" id="228230"/>
    <lineage>
        <taxon>Bacteria</taxon>
        <taxon>Bacillati</taxon>
        <taxon>Actinomycetota</taxon>
        <taxon>Actinomycetes</taxon>
        <taxon>Mycobacteriales</taxon>
        <taxon>Mycobacteriaceae</taxon>
        <taxon>Mycolicibacterium</taxon>
    </lineage>
</organism>
<comment type="caution">
    <text evidence="1">The sequence shown here is derived from an EMBL/GenBank/DDBJ whole genome shotgun (WGS) entry which is preliminary data.</text>
</comment>
<accession>A0A117IAR5</accession>
<dbReference type="RefSeq" id="WP_062657745.1">
    <property type="nucleotide sequence ID" value="NZ_BCSY01000058.1"/>
</dbReference>
<dbReference type="EMBL" id="BCSY01000058">
    <property type="protein sequence ID" value="GAS96765.1"/>
    <property type="molecule type" value="Genomic_DNA"/>
</dbReference>
<evidence type="ECO:0000313" key="2">
    <source>
        <dbReference type="Proteomes" id="UP000069443"/>
    </source>
</evidence>
<dbReference type="AlphaFoldDB" id="A0A117IAR5"/>
<reference evidence="2" key="1">
    <citation type="journal article" date="2016" name="Genome Announc.">
        <title>Draft Genome Sequences of Five Rapidly Growing Mycobacterium Species, M. thermoresistibile, M. fortuitum subsp. acetamidolyticum, M. canariasense, M. brisbanense, and M. novocastrense.</title>
        <authorList>
            <person name="Katahira K."/>
            <person name="Ogura Y."/>
            <person name="Gotoh Y."/>
            <person name="Hayashi T."/>
        </authorList>
    </citation>
    <scope>NUCLEOTIDE SEQUENCE [LARGE SCALE GENOMIC DNA]</scope>
    <source>
        <strain evidence="2">JCM15298</strain>
    </source>
</reference>
<protein>
    <submittedName>
        <fullName evidence="1">Uncharacterized protein</fullName>
    </submittedName>
</protein>
<dbReference type="STRING" id="228230.RMCC_3731"/>
<dbReference type="OrthoDB" id="4641834at2"/>
<name>A0A117IAR5_MYCCR</name>
<gene>
    <name evidence="1" type="ORF">RMCC_3731</name>
</gene>
<proteinExistence type="predicted"/>
<dbReference type="Proteomes" id="UP000069443">
    <property type="component" value="Unassembled WGS sequence"/>
</dbReference>
<sequence length="503" mass="53275">MTHLARASLAVAQDATAPSGNALRFTAAQRAIAAVMNGVDPERADVDTTEAVHISERFLHLSAAAALRQALMSRPSTAGAGRRRRRRGSIEQVTLDAYYLALALIADADGDSTALASTLSRDHHTWLPAAALVGRLQVRFLEQVCAQLEVTANYLAVPTDIASVPAAELFGRGAQISDAVRLLPNHAASSESADAAWLHATSLVAIEGRMATTVVDAGPSVLPTQWSARLAAPVTVTASRGRWPKAVVRDCLWMCEDAVRSWVGSMSRQLRGENNEDLLLGVGIPLRRFLVSPAARSIARVAAADPGDPGGAMLRFRPARAAGEPHMRGLNSRMRVDLLAAMRQVDDGAPLPEDTVIDGATDLAEIHSEELTLLSAVRPQMLPAPVEVTANLSVPDWEDVTEMVARLNAGQEVELAGPLLAWADRDIVSGDTARLTVRARVHCGIAVNSADGVGVFLGTGTRMAVLGADTSRAHCTLYLDQVRTPAPAVPTTLPVRASNFCVA</sequence>
<reference evidence="2" key="2">
    <citation type="submission" date="2016-02" db="EMBL/GenBank/DDBJ databases">
        <title>Draft genome sequence of five rapidly growing Mycobacterium species.</title>
        <authorList>
            <person name="Katahira K."/>
            <person name="Gotou Y."/>
            <person name="Iida K."/>
            <person name="Ogura Y."/>
            <person name="Hayashi T."/>
        </authorList>
    </citation>
    <scope>NUCLEOTIDE SEQUENCE [LARGE SCALE GENOMIC DNA]</scope>
    <source>
        <strain evidence="2">JCM15298</strain>
    </source>
</reference>